<keyword evidence="7 9" id="KW-0472">Membrane</keyword>
<protein>
    <submittedName>
        <fullName evidence="13">RING-type domain-containing protein</fullName>
    </submittedName>
</protein>
<dbReference type="PANTHER" id="PTHR46539">
    <property type="entry name" value="E3 UBIQUITIN-PROTEIN LIGASE ATL42"/>
    <property type="match status" value="1"/>
</dbReference>
<keyword evidence="4 8" id="KW-0863">Zinc-finger</keyword>
<dbReference type="SMART" id="SM00184">
    <property type="entry name" value="RING"/>
    <property type="match status" value="1"/>
</dbReference>
<evidence type="ECO:0000256" key="9">
    <source>
        <dbReference type="SAM" id="Phobius"/>
    </source>
</evidence>
<dbReference type="EMBL" id="UZAM01008410">
    <property type="protein sequence ID" value="VDP04824.1"/>
    <property type="molecule type" value="Genomic_DNA"/>
</dbReference>
<feature type="domain" description="RING-type" evidence="10">
    <location>
        <begin position="145"/>
        <end position="186"/>
    </location>
</feature>
<sequence length="248" mass="28652">MNTCLCIECKFCDNRVNRVVSLFFYSIFCLCFFFLPYAQATNDVGLADSNVTCSLQSQRGDHDMKLSDSLLSNFSRTSVLFVSVSFIILMVISLAWLVFYYVQRFRYAHAKDRLARRLFNAAKKALAKTPAKTLRLGDKELNNDCPVCIEPYHPGDAVRVLICKHVFHKTCVDPWLLQHRTCPMCKMDFLKAFGYAVRIFVNLLERFKCTAVPWCFIICSAWSKRRTASLCRIEKEHVATPLNRRDIL</sequence>
<name>A0A183ILT0_9BILA</name>
<reference evidence="11 12" key="2">
    <citation type="submission" date="2018-11" db="EMBL/GenBank/DDBJ databases">
        <authorList>
            <consortium name="Pathogen Informatics"/>
        </authorList>
    </citation>
    <scope>NUCLEOTIDE SEQUENCE [LARGE SCALE GENOMIC DNA]</scope>
</reference>
<dbReference type="SUPFAM" id="SSF57850">
    <property type="entry name" value="RING/U-box"/>
    <property type="match status" value="1"/>
</dbReference>
<keyword evidence="6 9" id="KW-1133">Transmembrane helix</keyword>
<dbReference type="Proteomes" id="UP000270296">
    <property type="component" value="Unassembled WGS sequence"/>
</dbReference>
<evidence type="ECO:0000256" key="7">
    <source>
        <dbReference type="ARBA" id="ARBA00023136"/>
    </source>
</evidence>
<gene>
    <name evidence="11" type="ORF">SBAD_LOCUS4576</name>
</gene>
<evidence type="ECO:0000256" key="3">
    <source>
        <dbReference type="ARBA" id="ARBA00022723"/>
    </source>
</evidence>
<evidence type="ECO:0000256" key="2">
    <source>
        <dbReference type="ARBA" id="ARBA00022692"/>
    </source>
</evidence>
<dbReference type="GO" id="GO:0008270">
    <property type="term" value="F:zinc ion binding"/>
    <property type="evidence" value="ECO:0007669"/>
    <property type="project" value="UniProtKB-KW"/>
</dbReference>
<evidence type="ECO:0000313" key="12">
    <source>
        <dbReference type="Proteomes" id="UP000270296"/>
    </source>
</evidence>
<accession>A0A183ILT0</accession>
<dbReference type="PANTHER" id="PTHR46539:SF23">
    <property type="entry name" value="RING-TYPE DOMAIN-CONTAINING PROTEIN"/>
    <property type="match status" value="1"/>
</dbReference>
<evidence type="ECO:0000259" key="10">
    <source>
        <dbReference type="PROSITE" id="PS50089"/>
    </source>
</evidence>
<dbReference type="Gene3D" id="3.30.40.10">
    <property type="entry name" value="Zinc/RING finger domain, C3HC4 (zinc finger)"/>
    <property type="match status" value="1"/>
</dbReference>
<dbReference type="InterPro" id="IPR001841">
    <property type="entry name" value="Znf_RING"/>
</dbReference>
<dbReference type="AlphaFoldDB" id="A0A183ILT0"/>
<keyword evidence="12" id="KW-1185">Reference proteome</keyword>
<reference evidence="13" key="1">
    <citation type="submission" date="2016-06" db="UniProtKB">
        <authorList>
            <consortium name="WormBaseParasite"/>
        </authorList>
    </citation>
    <scope>IDENTIFICATION</scope>
</reference>
<evidence type="ECO:0000313" key="11">
    <source>
        <dbReference type="EMBL" id="VDP04824.1"/>
    </source>
</evidence>
<dbReference type="FunFam" id="3.30.40.10:FF:000009">
    <property type="entry name" value="E3 ubiquitin-protein ligase RNF130"/>
    <property type="match status" value="1"/>
</dbReference>
<feature type="transmembrane region" description="Helical" evidence="9">
    <location>
        <begin position="79"/>
        <end position="102"/>
    </location>
</feature>
<dbReference type="WBParaSite" id="SBAD_0000476901-mRNA-1">
    <property type="protein sequence ID" value="SBAD_0000476901-mRNA-1"/>
    <property type="gene ID" value="SBAD_0000476901"/>
</dbReference>
<keyword evidence="3" id="KW-0479">Metal-binding</keyword>
<evidence type="ECO:0000256" key="8">
    <source>
        <dbReference type="PROSITE-ProRule" id="PRU00175"/>
    </source>
</evidence>
<proteinExistence type="predicted"/>
<feature type="transmembrane region" description="Helical" evidence="9">
    <location>
        <begin position="19"/>
        <end position="38"/>
    </location>
</feature>
<evidence type="ECO:0000313" key="13">
    <source>
        <dbReference type="WBParaSite" id="SBAD_0000476901-mRNA-1"/>
    </source>
</evidence>
<evidence type="ECO:0000256" key="4">
    <source>
        <dbReference type="ARBA" id="ARBA00022771"/>
    </source>
</evidence>
<keyword evidence="5" id="KW-0862">Zinc</keyword>
<organism evidence="13">
    <name type="scientific">Soboliphyme baturini</name>
    <dbReference type="NCBI Taxonomy" id="241478"/>
    <lineage>
        <taxon>Eukaryota</taxon>
        <taxon>Metazoa</taxon>
        <taxon>Ecdysozoa</taxon>
        <taxon>Nematoda</taxon>
        <taxon>Enoplea</taxon>
        <taxon>Dorylaimia</taxon>
        <taxon>Dioctophymatida</taxon>
        <taxon>Dioctophymatoidea</taxon>
        <taxon>Soboliphymatidae</taxon>
        <taxon>Soboliphyme</taxon>
    </lineage>
</organism>
<keyword evidence="2 9" id="KW-0812">Transmembrane</keyword>
<dbReference type="InterPro" id="IPR013083">
    <property type="entry name" value="Znf_RING/FYVE/PHD"/>
</dbReference>
<dbReference type="GO" id="GO:0016020">
    <property type="term" value="C:membrane"/>
    <property type="evidence" value="ECO:0007669"/>
    <property type="project" value="UniProtKB-SubCell"/>
</dbReference>
<evidence type="ECO:0000256" key="6">
    <source>
        <dbReference type="ARBA" id="ARBA00022989"/>
    </source>
</evidence>
<evidence type="ECO:0000256" key="1">
    <source>
        <dbReference type="ARBA" id="ARBA00004370"/>
    </source>
</evidence>
<dbReference type="Pfam" id="PF13639">
    <property type="entry name" value="zf-RING_2"/>
    <property type="match status" value="1"/>
</dbReference>
<dbReference type="OrthoDB" id="5357315at2759"/>
<dbReference type="PROSITE" id="PS50089">
    <property type="entry name" value="ZF_RING_2"/>
    <property type="match status" value="1"/>
</dbReference>
<evidence type="ECO:0000256" key="5">
    <source>
        <dbReference type="ARBA" id="ARBA00022833"/>
    </source>
</evidence>
<comment type="subcellular location">
    <subcellularLocation>
        <location evidence="1">Membrane</location>
    </subcellularLocation>
</comment>